<dbReference type="GO" id="GO:0006011">
    <property type="term" value="P:UDP-alpha-D-glucose metabolic process"/>
    <property type="evidence" value="ECO:0007669"/>
    <property type="project" value="InterPro"/>
</dbReference>
<keyword evidence="6" id="KW-0997">Cell inner membrane</keyword>
<reference evidence="7 8" key="1">
    <citation type="submission" date="2019-03" db="EMBL/GenBank/DDBJ databases">
        <title>Genomic Encyclopedia of Type Strains, Phase IV (KMG-V): Genome sequencing to study the core and pangenomes of soil and plant-associated prokaryotes.</title>
        <authorList>
            <person name="Whitman W."/>
        </authorList>
    </citation>
    <scope>NUCLEOTIDE SEQUENCE [LARGE SCALE GENOMIC DNA]</scope>
    <source>
        <strain evidence="7 8">Hc14</strain>
    </source>
</reference>
<keyword evidence="6" id="KW-0732">Signal</keyword>
<feature type="transmembrane region" description="Helical" evidence="6">
    <location>
        <begin position="784"/>
        <end position="807"/>
    </location>
</feature>
<keyword evidence="6" id="KW-0135">Cellulose biosynthesis</keyword>
<comment type="caution">
    <text evidence="7">The sequence shown here is derived from an EMBL/GenBank/DDBJ whole genome shotgun (WGS) entry which is preliminary data.</text>
</comment>
<evidence type="ECO:0000256" key="2">
    <source>
        <dbReference type="ARBA" id="ARBA00022475"/>
    </source>
</evidence>
<evidence type="ECO:0000256" key="6">
    <source>
        <dbReference type="RuleBase" id="RU365021"/>
    </source>
</evidence>
<accession>A0A4R3Q4M3</accession>
<feature type="signal peptide" evidence="6">
    <location>
        <begin position="1"/>
        <end position="20"/>
    </location>
</feature>
<comment type="pathway">
    <text evidence="6">Glycan metabolism; bacterial cellulose biosynthesis.</text>
</comment>
<organism evidence="7 8">
    <name type="scientific">Rhizobium sullae</name>
    <name type="common">Rhizobium hedysari</name>
    <dbReference type="NCBI Taxonomy" id="50338"/>
    <lineage>
        <taxon>Bacteria</taxon>
        <taxon>Pseudomonadati</taxon>
        <taxon>Pseudomonadota</taxon>
        <taxon>Alphaproteobacteria</taxon>
        <taxon>Hyphomicrobiales</taxon>
        <taxon>Rhizobiaceae</taxon>
        <taxon>Rhizobium/Agrobacterium group</taxon>
        <taxon>Rhizobium</taxon>
    </lineage>
</organism>
<dbReference type="RefSeq" id="WP_132563532.1">
    <property type="nucleotide sequence ID" value="NZ_SMBH01000007.1"/>
</dbReference>
<keyword evidence="5 6" id="KW-0472">Membrane</keyword>
<gene>
    <name evidence="7" type="ORF">EV132_107307</name>
</gene>
<dbReference type="InterPro" id="IPR018513">
    <property type="entry name" value="Cell_synthase_bac"/>
</dbReference>
<keyword evidence="3 6" id="KW-0812">Transmembrane</keyword>
<keyword evidence="2 6" id="KW-1003">Cell membrane</keyword>
<dbReference type="PANTHER" id="PTHR39083">
    <property type="entry name" value="CYCLIC DI-GMP-BINDING PROTEIN"/>
    <property type="match status" value="1"/>
</dbReference>
<comment type="similarity">
    <text evidence="6">Belongs to the AcsB/BcsB family.</text>
</comment>
<sequence>MRKGLAAALFLISTSALAWAQTEQAPAPFDMSPERPAGLQPMVPRLTLPPQTATPPWTVPVVPPAAAASPNPSPANPAAAIPARPEAIQPADALPETAGGLRRYVVPFEKFGLDGEYDRKSWSVYLTPEQAAAPARFNFAYQNSIVVAPEASQIAVLVNNRRIGQNQIGSPDAPSQVSFDVPRGLLQPGANLLTFEASQRHRTDCTIQSTYELWSNIGPAQTYLSFEAQDAAKLSSTDAIRAIGVDEAGRTEFGLLVPALEQPGTTKPLLRLAQGLSVLSGMPNQSISFSAGTLPAAGPGKLAVLVGTTAELQPYFPDLPPAAQSAALATFVIDKRTRAPVLVISGPSWQAISAAIDTVVAPIDRGPSVRRDVLVTERWNAPDAPLITGDTRLTFADLGVKTTEFSGRRFRTNFNVAVPSDFYANAYGEATILLDAAYTGSVLPGSHIDIYVNGNIASTMPITGTAGGILRHLPIRVAMRHFKPGLNSLSLEPILTTSEDAVCAPGVTASTTSRFALFDTTEFHMPDFARVGQRPNLAALAGTAYPYGRLAGPMPLFIDRIDADTLSAAATLLGQMAVVSGRPMDVEPTASPGTIGDQDAMFIGSISQLPSAILSQLNISTASQASWRPVPDTQVVQPDTNAAFDQWRSKVSSGAWRGQVTAFQEWLRRNFDISLGSLQFVPRAEAVFTPPNVASLMIAQGASPTGAGAWTVVTAPSAKDLREGIDAVTEQRNWPQISGHITTYSGKTGEIETVPVSRFDFVPSQPWSLANFRLIAANWLSTNILSYAFLLVVLSVLLGVATSGMLARLGRGK</sequence>
<dbReference type="GO" id="GO:0005886">
    <property type="term" value="C:plasma membrane"/>
    <property type="evidence" value="ECO:0007669"/>
    <property type="project" value="UniProtKB-SubCell"/>
</dbReference>
<keyword evidence="4 6" id="KW-1133">Transmembrane helix</keyword>
<proteinExistence type="inferred from homology"/>
<dbReference type="PANTHER" id="PTHR39083:SF1">
    <property type="entry name" value="CYCLIC DI-GMP-BINDING PROTEIN"/>
    <property type="match status" value="1"/>
</dbReference>
<keyword evidence="6" id="KW-0973">c-di-GMP</keyword>
<dbReference type="UniPathway" id="UPA00694"/>
<dbReference type="AlphaFoldDB" id="A0A4R3Q4M3"/>
<dbReference type="GO" id="GO:0030244">
    <property type="term" value="P:cellulose biosynthetic process"/>
    <property type="evidence" value="ECO:0007669"/>
    <property type="project" value="UniProtKB-KW"/>
</dbReference>
<comment type="subcellular location">
    <subcellularLocation>
        <location evidence="6">Cell inner membrane</location>
    </subcellularLocation>
    <subcellularLocation>
        <location evidence="1">Cell membrane</location>
        <topology evidence="1">Single-pass membrane protein</topology>
    </subcellularLocation>
</comment>
<dbReference type="Gene3D" id="2.60.120.260">
    <property type="entry name" value="Galactose-binding domain-like"/>
    <property type="match status" value="2"/>
</dbReference>
<evidence type="ECO:0000313" key="8">
    <source>
        <dbReference type="Proteomes" id="UP000294576"/>
    </source>
</evidence>
<feature type="chain" id="PRO_5020824915" description="Cyclic di-GMP-binding protein" evidence="6">
    <location>
        <begin position="21"/>
        <end position="813"/>
    </location>
</feature>
<evidence type="ECO:0000256" key="3">
    <source>
        <dbReference type="ARBA" id="ARBA00022692"/>
    </source>
</evidence>
<comment type="function">
    <text evidence="6">Binds the cellulose synthase activator, bis-(3'-5') cyclic diguanylic acid (c-di-GMP).</text>
</comment>
<evidence type="ECO:0000256" key="1">
    <source>
        <dbReference type="ARBA" id="ARBA00004162"/>
    </source>
</evidence>
<dbReference type="Proteomes" id="UP000294576">
    <property type="component" value="Unassembled WGS sequence"/>
</dbReference>
<evidence type="ECO:0000256" key="5">
    <source>
        <dbReference type="ARBA" id="ARBA00023136"/>
    </source>
</evidence>
<dbReference type="Pfam" id="PF03170">
    <property type="entry name" value="BcsB"/>
    <property type="match status" value="1"/>
</dbReference>
<name>A0A4R3Q4M3_RHISU</name>
<comment type="subunit">
    <text evidence="6">Tightly associated with the cellulose synthase catalytic subunit.</text>
</comment>
<evidence type="ECO:0000313" key="7">
    <source>
        <dbReference type="EMBL" id="TCU15404.1"/>
    </source>
</evidence>
<evidence type="ECO:0000256" key="4">
    <source>
        <dbReference type="ARBA" id="ARBA00022989"/>
    </source>
</evidence>
<dbReference type="EMBL" id="SMBH01000007">
    <property type="protein sequence ID" value="TCU15404.1"/>
    <property type="molecule type" value="Genomic_DNA"/>
</dbReference>
<protein>
    <recommendedName>
        <fullName evidence="6">Cyclic di-GMP-binding protein</fullName>
    </recommendedName>
    <alternativeName>
        <fullName evidence="6">Cellulose synthase regulatory subunit</fullName>
    </alternativeName>
</protein>